<keyword evidence="2" id="KW-0812">Transmembrane</keyword>
<reference evidence="4 5" key="1">
    <citation type="submission" date="2014-04" db="EMBL/GenBank/DDBJ databases">
        <authorList>
            <consortium name="DOE Joint Genome Institute"/>
            <person name="Kuo A."/>
            <person name="Kohler A."/>
            <person name="Nagy L.G."/>
            <person name="Floudas D."/>
            <person name="Copeland A."/>
            <person name="Barry K.W."/>
            <person name="Cichocki N."/>
            <person name="Veneault-Fourrey C."/>
            <person name="LaButti K."/>
            <person name="Lindquist E.A."/>
            <person name="Lipzen A."/>
            <person name="Lundell T."/>
            <person name="Morin E."/>
            <person name="Murat C."/>
            <person name="Sun H."/>
            <person name="Tunlid A."/>
            <person name="Henrissat B."/>
            <person name="Grigoriev I.V."/>
            <person name="Hibbett D.S."/>
            <person name="Martin F."/>
            <person name="Nordberg H.P."/>
            <person name="Cantor M.N."/>
            <person name="Hua S.X."/>
        </authorList>
    </citation>
    <scope>NUCLEOTIDE SEQUENCE [LARGE SCALE GENOMIC DNA]</scope>
    <source>
        <strain evidence="4 5">LaAM-08-1</strain>
    </source>
</reference>
<feature type="non-terminal residue" evidence="4">
    <location>
        <position position="642"/>
    </location>
</feature>
<evidence type="ECO:0000256" key="2">
    <source>
        <dbReference type="SAM" id="Phobius"/>
    </source>
</evidence>
<organism evidence="4 5">
    <name type="scientific">Laccaria amethystina LaAM-08-1</name>
    <dbReference type="NCBI Taxonomy" id="1095629"/>
    <lineage>
        <taxon>Eukaryota</taxon>
        <taxon>Fungi</taxon>
        <taxon>Dikarya</taxon>
        <taxon>Basidiomycota</taxon>
        <taxon>Agaricomycotina</taxon>
        <taxon>Agaricomycetes</taxon>
        <taxon>Agaricomycetidae</taxon>
        <taxon>Agaricales</taxon>
        <taxon>Agaricineae</taxon>
        <taxon>Hydnangiaceae</taxon>
        <taxon>Laccaria</taxon>
    </lineage>
</organism>
<proteinExistence type="predicted"/>
<sequence>LGRYNVVVEDDEAAVWEEDEIGKVTHILLVLALHLFLILHLFLLILVECLLHCLLLSTEHKSLLLDYLGIYRDLSSLEPSGLCTSYQKFTAIVNATPKVMSLGKDEEWKAQFEGAAVWVPNIVTFIDIFIAKSQFYQFWRPLFLRAQEYPEMRDWLNEEEDCLSTEELWDMKGSRTLGFPDLRKWLEKKDREAEVKKRDRKGKRKAPDSPKKKNCDRDQPVVQRKHKKVKQARNSEEEEEDSDTFCDTIQTIFGSNISLATVLAVSFTLFENPDLLNLHFCQQQRIFGDENKSQISGWIIALINALVDKLGNKRTETLFSENELAQEPDQKAKVDLLARKLDKLACCLKLSPFDEKGNYKGKLLPLSHSKIEPTHVFCPPSFACQTQDCSPRSLRQSTKVSDIPLVTLIKRQTVYQHVPVLTGKYPNCKTLYAADHERFEDTSTVENIFKRVYINSAKYLKIGQSIWVDRGFALAAVNAMYNFHASVSVFSEYWNNTYGTKDITITCAHVWQAFVQQSVCTIADESGIDAEFDDGLNIKEVTTQAFSLLGEDGIIRASEDHACNECTQKRKYTSDVVFNNPAAVVGVDATDEDIPALAEPPEDMEVDAPQVPSDDDMDTDDIPNIKMVVLDGIVMGPQVNDL</sequence>
<feature type="domain" description="CxC5 like cysteine cluster associated with KDZ" evidence="3">
    <location>
        <begin position="373"/>
        <end position="498"/>
    </location>
</feature>
<reference evidence="5" key="2">
    <citation type="submission" date="2015-01" db="EMBL/GenBank/DDBJ databases">
        <title>Evolutionary Origins and Diversification of the Mycorrhizal Mutualists.</title>
        <authorList>
            <consortium name="DOE Joint Genome Institute"/>
            <consortium name="Mycorrhizal Genomics Consortium"/>
            <person name="Kohler A."/>
            <person name="Kuo A."/>
            <person name="Nagy L.G."/>
            <person name="Floudas D."/>
            <person name="Copeland A."/>
            <person name="Barry K.W."/>
            <person name="Cichocki N."/>
            <person name="Veneault-Fourrey C."/>
            <person name="LaButti K."/>
            <person name="Lindquist E.A."/>
            <person name="Lipzen A."/>
            <person name="Lundell T."/>
            <person name="Morin E."/>
            <person name="Murat C."/>
            <person name="Riley R."/>
            <person name="Ohm R."/>
            <person name="Sun H."/>
            <person name="Tunlid A."/>
            <person name="Henrissat B."/>
            <person name="Grigoriev I.V."/>
            <person name="Hibbett D.S."/>
            <person name="Martin F."/>
        </authorList>
    </citation>
    <scope>NUCLEOTIDE SEQUENCE [LARGE SCALE GENOMIC DNA]</scope>
    <source>
        <strain evidence="5">LaAM-08-1</strain>
    </source>
</reference>
<dbReference type="OrthoDB" id="2527272at2759"/>
<dbReference type="EMBL" id="KN838628">
    <property type="protein sequence ID" value="KIK00310.1"/>
    <property type="molecule type" value="Genomic_DNA"/>
</dbReference>
<dbReference type="InterPro" id="IPR041539">
    <property type="entry name" value="CxC5"/>
</dbReference>
<gene>
    <name evidence="4" type="ORF">K443DRAFT_100619</name>
</gene>
<keyword evidence="2" id="KW-1133">Transmembrane helix</keyword>
<keyword evidence="5" id="KW-1185">Reference proteome</keyword>
<feature type="transmembrane region" description="Helical" evidence="2">
    <location>
        <begin position="27"/>
        <end position="47"/>
    </location>
</feature>
<evidence type="ECO:0000259" key="3">
    <source>
        <dbReference type="Pfam" id="PF18718"/>
    </source>
</evidence>
<dbReference type="STRING" id="1095629.A0A0C9WQ57"/>
<accession>A0A0C9WQ57</accession>
<dbReference type="Pfam" id="PF18718">
    <property type="entry name" value="CxC5"/>
    <property type="match status" value="1"/>
</dbReference>
<feature type="region of interest" description="Disordered" evidence="1">
    <location>
        <begin position="193"/>
        <end position="242"/>
    </location>
</feature>
<dbReference type="AlphaFoldDB" id="A0A0C9WQ57"/>
<name>A0A0C9WQ57_9AGAR</name>
<keyword evidence="2" id="KW-0472">Membrane</keyword>
<evidence type="ECO:0000256" key="1">
    <source>
        <dbReference type="SAM" id="MobiDB-lite"/>
    </source>
</evidence>
<evidence type="ECO:0000313" key="5">
    <source>
        <dbReference type="Proteomes" id="UP000054477"/>
    </source>
</evidence>
<dbReference type="Proteomes" id="UP000054477">
    <property type="component" value="Unassembled WGS sequence"/>
</dbReference>
<evidence type="ECO:0000313" key="4">
    <source>
        <dbReference type="EMBL" id="KIK00310.1"/>
    </source>
</evidence>
<dbReference type="HOGENOM" id="CLU_426444_0_0_1"/>
<protein>
    <recommendedName>
        <fullName evidence="3">CxC5 like cysteine cluster associated with KDZ domain-containing protein</fullName>
    </recommendedName>
</protein>
<feature type="compositionally biased region" description="Basic and acidic residues" evidence="1">
    <location>
        <begin position="205"/>
        <end position="219"/>
    </location>
</feature>